<evidence type="ECO:0000313" key="2">
    <source>
        <dbReference type="Proteomes" id="UP000583127"/>
    </source>
</evidence>
<keyword evidence="2" id="KW-1185">Reference proteome</keyword>
<dbReference type="Proteomes" id="UP000583127">
    <property type="component" value="Unassembled WGS sequence"/>
</dbReference>
<dbReference type="RefSeq" id="WP_169496384.1">
    <property type="nucleotide sequence ID" value="NZ_JABBFZ010000002.1"/>
</dbReference>
<accession>A0A7X9X2D9</accession>
<dbReference type="AlphaFoldDB" id="A0A7X9X2D9"/>
<reference evidence="1 2" key="1">
    <citation type="submission" date="2020-04" db="EMBL/GenBank/DDBJ databases">
        <title>Paraburkholderia sp. G-4-1-8 isolated from soil.</title>
        <authorList>
            <person name="Dahal R.H."/>
        </authorList>
    </citation>
    <scope>NUCLEOTIDE SEQUENCE [LARGE SCALE GENOMIC DNA]</scope>
    <source>
        <strain evidence="1 2">G-4-1-8</strain>
    </source>
</reference>
<sequence>MTNLFESNRIADAARRADCFYSAHTTANEADIRGQPITLPLSRRPSAQSVEPAFTNQYARLIRIVALTHSRIASVLNAASHSPLAAESFVP</sequence>
<protein>
    <submittedName>
        <fullName evidence="1">Uncharacterized protein</fullName>
    </submittedName>
</protein>
<gene>
    <name evidence="1" type="ORF">HHL14_04510</name>
</gene>
<evidence type="ECO:0000313" key="1">
    <source>
        <dbReference type="EMBL" id="NML30091.1"/>
    </source>
</evidence>
<organism evidence="1 2">
    <name type="scientific">Paraburkholderia antibiotica</name>
    <dbReference type="NCBI Taxonomy" id="2728839"/>
    <lineage>
        <taxon>Bacteria</taxon>
        <taxon>Pseudomonadati</taxon>
        <taxon>Pseudomonadota</taxon>
        <taxon>Betaproteobacteria</taxon>
        <taxon>Burkholderiales</taxon>
        <taxon>Burkholderiaceae</taxon>
        <taxon>Paraburkholderia</taxon>
    </lineage>
</organism>
<dbReference type="EMBL" id="JABBFZ010000002">
    <property type="protein sequence ID" value="NML30091.1"/>
    <property type="molecule type" value="Genomic_DNA"/>
</dbReference>
<comment type="caution">
    <text evidence="1">The sequence shown here is derived from an EMBL/GenBank/DDBJ whole genome shotgun (WGS) entry which is preliminary data.</text>
</comment>
<proteinExistence type="predicted"/>
<name>A0A7X9X2D9_9BURK</name>